<dbReference type="PROSITE" id="PS01081">
    <property type="entry name" value="HTH_TETR_1"/>
    <property type="match status" value="1"/>
</dbReference>
<dbReference type="Proteomes" id="UP000196102">
    <property type="component" value="Unassembled WGS sequence"/>
</dbReference>
<evidence type="ECO:0000259" key="5">
    <source>
        <dbReference type="PROSITE" id="PS50977"/>
    </source>
</evidence>
<keyword evidence="3" id="KW-0804">Transcription</keyword>
<reference evidence="7" key="1">
    <citation type="journal article" date="2017" name="Proc. Natl. Acad. Sci. U.S.A.">
        <title>Simulation of Deepwater Horizon oil plume reveals substrate specialization within a complex community of hydrocarbon-degraders.</title>
        <authorList>
            <person name="Hu P."/>
            <person name="Dubinsky E.A."/>
            <person name="Probst A.J."/>
            <person name="Wang J."/>
            <person name="Sieber C.M.K."/>
            <person name="Tom L.M."/>
            <person name="Gardinali P."/>
            <person name="Banfield J.F."/>
            <person name="Atlas R.M."/>
            <person name="Andersen G.L."/>
        </authorList>
    </citation>
    <scope>NUCLEOTIDE SEQUENCE [LARGE SCALE GENOMIC DNA]</scope>
</reference>
<dbReference type="PROSITE" id="PS50977">
    <property type="entry name" value="HTH_TETR_2"/>
    <property type="match status" value="1"/>
</dbReference>
<keyword evidence="2 4" id="KW-0238">DNA-binding</keyword>
<dbReference type="Pfam" id="PF00440">
    <property type="entry name" value="TetR_N"/>
    <property type="match status" value="1"/>
</dbReference>
<dbReference type="InterPro" id="IPR011075">
    <property type="entry name" value="TetR_C"/>
</dbReference>
<dbReference type="InterPro" id="IPR009057">
    <property type="entry name" value="Homeodomain-like_sf"/>
</dbReference>
<dbReference type="InterPro" id="IPR001647">
    <property type="entry name" value="HTH_TetR"/>
</dbReference>
<protein>
    <submittedName>
        <fullName evidence="6">TetR family transcriptional regulator</fullName>
    </submittedName>
</protein>
<dbReference type="Gene3D" id="1.10.357.10">
    <property type="entry name" value="Tetracycline Repressor, domain 2"/>
    <property type="match status" value="1"/>
</dbReference>
<comment type="caution">
    <text evidence="6">The sequence shown here is derived from an EMBL/GenBank/DDBJ whole genome shotgun (WGS) entry which is preliminary data.</text>
</comment>
<name>A0A1Z8AZV9_9FLAO</name>
<dbReference type="EMBL" id="MAAX01000099">
    <property type="protein sequence ID" value="OUS15874.1"/>
    <property type="molecule type" value="Genomic_DNA"/>
</dbReference>
<dbReference type="PRINTS" id="PR00455">
    <property type="entry name" value="HTHTETR"/>
</dbReference>
<dbReference type="AlphaFoldDB" id="A0A1Z8AZV9"/>
<evidence type="ECO:0000256" key="2">
    <source>
        <dbReference type="ARBA" id="ARBA00023125"/>
    </source>
</evidence>
<gene>
    <name evidence="6" type="ORF">A9Q93_06085</name>
</gene>
<dbReference type="SUPFAM" id="SSF46689">
    <property type="entry name" value="Homeodomain-like"/>
    <property type="match status" value="1"/>
</dbReference>
<dbReference type="InterPro" id="IPR036271">
    <property type="entry name" value="Tet_transcr_reg_TetR-rel_C_sf"/>
</dbReference>
<dbReference type="PANTHER" id="PTHR47506">
    <property type="entry name" value="TRANSCRIPTIONAL REGULATORY PROTEIN"/>
    <property type="match status" value="1"/>
</dbReference>
<dbReference type="Pfam" id="PF16925">
    <property type="entry name" value="TetR_C_13"/>
    <property type="match status" value="1"/>
</dbReference>
<dbReference type="InterPro" id="IPR023772">
    <property type="entry name" value="DNA-bd_HTH_TetR-type_CS"/>
</dbReference>
<sequence>MRNPEQTKATILKESANLFNTKGYKATSLSDITQATGLTKGAIYKHFNNKEDLEQQALRSLGRTMLDLLGKEIKLAKNYESKMEVVFTFFENYLLNPPYQGGCPLMNSAVESDDTNPVLRQQSFGMLVNLKSSLRRVFENAKRRNQIKSDTDIEQMVYVFIATLEGGIMMSKLERNNDAISNCIAYLKEINKGLMI</sequence>
<keyword evidence="1" id="KW-0805">Transcription regulation</keyword>
<evidence type="ECO:0000313" key="6">
    <source>
        <dbReference type="EMBL" id="OUS15874.1"/>
    </source>
</evidence>
<accession>A0A1Z8AZV9</accession>
<organism evidence="6 7">
    <name type="scientific">Nonlabens dokdonensis</name>
    <dbReference type="NCBI Taxonomy" id="328515"/>
    <lineage>
        <taxon>Bacteria</taxon>
        <taxon>Pseudomonadati</taxon>
        <taxon>Bacteroidota</taxon>
        <taxon>Flavobacteriia</taxon>
        <taxon>Flavobacteriales</taxon>
        <taxon>Flavobacteriaceae</taxon>
        <taxon>Nonlabens</taxon>
    </lineage>
</organism>
<feature type="domain" description="HTH tetR-type" evidence="5">
    <location>
        <begin position="5"/>
        <end position="65"/>
    </location>
</feature>
<evidence type="ECO:0000313" key="7">
    <source>
        <dbReference type="Proteomes" id="UP000196102"/>
    </source>
</evidence>
<proteinExistence type="predicted"/>
<evidence type="ECO:0000256" key="1">
    <source>
        <dbReference type="ARBA" id="ARBA00023015"/>
    </source>
</evidence>
<evidence type="ECO:0000256" key="3">
    <source>
        <dbReference type="ARBA" id="ARBA00023163"/>
    </source>
</evidence>
<feature type="DNA-binding region" description="H-T-H motif" evidence="4">
    <location>
        <begin position="28"/>
        <end position="47"/>
    </location>
</feature>
<evidence type="ECO:0000256" key="4">
    <source>
        <dbReference type="PROSITE-ProRule" id="PRU00335"/>
    </source>
</evidence>
<dbReference type="PANTHER" id="PTHR47506:SF3">
    <property type="entry name" value="HTH-TYPE TRANSCRIPTIONAL REGULATOR LMRA"/>
    <property type="match status" value="1"/>
</dbReference>
<dbReference type="RefSeq" id="WP_303686514.1">
    <property type="nucleotide sequence ID" value="NZ_CAJXYO010000001.1"/>
</dbReference>
<dbReference type="SUPFAM" id="SSF48498">
    <property type="entry name" value="Tetracyclin repressor-like, C-terminal domain"/>
    <property type="match status" value="1"/>
</dbReference>
<dbReference type="GO" id="GO:0003677">
    <property type="term" value="F:DNA binding"/>
    <property type="evidence" value="ECO:0007669"/>
    <property type="project" value="UniProtKB-UniRule"/>
</dbReference>